<dbReference type="KEGG" id="ker:91104400"/>
<dbReference type="RefSeq" id="XP_066085465.1">
    <property type="nucleotide sequence ID" value="XM_066229368.1"/>
</dbReference>
<dbReference type="Gene3D" id="3.40.50.300">
    <property type="entry name" value="P-loop containing nucleotide triphosphate hydrolases"/>
    <property type="match status" value="1"/>
</dbReference>
<dbReference type="AlphaFoldDB" id="A0AAX4KMS7"/>
<proteinExistence type="predicted"/>
<accession>A0AAX4KMS7</accession>
<dbReference type="SUPFAM" id="SSF52540">
    <property type="entry name" value="P-loop containing nucleoside triphosphate hydrolases"/>
    <property type="match status" value="1"/>
</dbReference>
<dbReference type="Proteomes" id="UP001358614">
    <property type="component" value="Chromosome 1"/>
</dbReference>
<dbReference type="InterPro" id="IPR027417">
    <property type="entry name" value="P-loop_NTPase"/>
</dbReference>
<evidence type="ECO:0000313" key="1">
    <source>
        <dbReference type="EMBL" id="WWD07498.1"/>
    </source>
</evidence>
<keyword evidence="2" id="KW-1185">Reference proteome</keyword>
<organism evidence="1 2">
    <name type="scientific">Kwoniella europaea PYCC6329</name>
    <dbReference type="NCBI Taxonomy" id="1423913"/>
    <lineage>
        <taxon>Eukaryota</taxon>
        <taxon>Fungi</taxon>
        <taxon>Dikarya</taxon>
        <taxon>Basidiomycota</taxon>
        <taxon>Agaricomycotina</taxon>
        <taxon>Tremellomycetes</taxon>
        <taxon>Tremellales</taxon>
        <taxon>Cryptococcaceae</taxon>
        <taxon>Kwoniella</taxon>
    </lineage>
</organism>
<dbReference type="EMBL" id="CP144089">
    <property type="protein sequence ID" value="WWD07498.1"/>
    <property type="molecule type" value="Genomic_DNA"/>
</dbReference>
<reference evidence="1 2" key="1">
    <citation type="submission" date="2024-01" db="EMBL/GenBank/DDBJ databases">
        <title>Comparative genomics of Cryptococcus and Kwoniella reveals pathogenesis evolution and contrasting modes of karyotype evolution via chromosome fusion or intercentromeric recombination.</title>
        <authorList>
            <person name="Coelho M.A."/>
            <person name="David-Palma M."/>
            <person name="Shea T."/>
            <person name="Bowers K."/>
            <person name="McGinley-Smith S."/>
            <person name="Mohammad A.W."/>
            <person name="Gnirke A."/>
            <person name="Yurkov A.M."/>
            <person name="Nowrousian M."/>
            <person name="Sun S."/>
            <person name="Cuomo C.A."/>
            <person name="Heitman J."/>
        </authorList>
    </citation>
    <scope>NUCLEOTIDE SEQUENCE [LARGE SCALE GENOMIC DNA]</scope>
    <source>
        <strain evidence="1 2">PYCC6329</strain>
    </source>
</reference>
<evidence type="ECO:0000313" key="2">
    <source>
        <dbReference type="Proteomes" id="UP001358614"/>
    </source>
</evidence>
<gene>
    <name evidence="1" type="ORF">V865_005599</name>
</gene>
<protein>
    <submittedName>
        <fullName evidence="1">Uncharacterized protein</fullName>
    </submittedName>
</protein>
<name>A0AAX4KMS7_9TREE</name>
<sequence>MSSASSTGSTIILLSGFPGVGKKTIAQSLLRSFPEARLFDNHLLIDATAAVLDREDEAYQPLRKAFRSALFSSLSSYPSSIPPILLFTECQSTKSGEQVMNEYAEFTRSINSRLISIILECSMTENAKRLIGEDRMQAGSTKLTDIEVLRYMRDNYSIHRYGDRADEEWVIDTTGESVEDVVNDIRMKLISVNDSI</sequence>
<dbReference type="GeneID" id="91104400"/>